<dbReference type="InterPro" id="IPR047057">
    <property type="entry name" value="MerR_fam"/>
</dbReference>
<dbReference type="AlphaFoldDB" id="A0A1I1KUT5"/>
<sequence>MKIGELAKEAGCSSQTIRFYEREGLLPAPERSESNYRHYGSMHLKRLSFIRNCRALAMSHAEIHALLALMDDPRGDCQAINALLDEHIDHVEVRLKELSQLHGQLRHLREKCEHARSVGDCGIVHGLEEMAREEEPGSSTHLG</sequence>
<name>A0A1I1KUT5_9GAMM</name>
<dbReference type="InterPro" id="IPR011791">
    <property type="entry name" value="CadR-PbrR"/>
</dbReference>
<dbReference type="PANTHER" id="PTHR30204:SF92">
    <property type="entry name" value="HTH-TYPE TRANSCRIPTIONAL REGULATOR ZNTR"/>
    <property type="match status" value="1"/>
</dbReference>
<keyword evidence="4" id="KW-1185">Reference proteome</keyword>
<organism evidence="3 4">
    <name type="scientific">Kushneria avicenniae</name>
    <dbReference type="NCBI Taxonomy" id="402385"/>
    <lineage>
        <taxon>Bacteria</taxon>
        <taxon>Pseudomonadati</taxon>
        <taxon>Pseudomonadota</taxon>
        <taxon>Gammaproteobacteria</taxon>
        <taxon>Oceanospirillales</taxon>
        <taxon>Halomonadaceae</taxon>
        <taxon>Kushneria</taxon>
    </lineage>
</organism>
<dbReference type="GO" id="GO:0046872">
    <property type="term" value="F:metal ion binding"/>
    <property type="evidence" value="ECO:0007669"/>
    <property type="project" value="InterPro"/>
</dbReference>
<dbReference type="EMBL" id="FOLY01000004">
    <property type="protein sequence ID" value="SFC64375.1"/>
    <property type="molecule type" value="Genomic_DNA"/>
</dbReference>
<dbReference type="OrthoDB" id="9808480at2"/>
<dbReference type="InterPro" id="IPR000551">
    <property type="entry name" value="MerR-type_HTH_dom"/>
</dbReference>
<dbReference type="PRINTS" id="PR00040">
    <property type="entry name" value="HTHMERR"/>
</dbReference>
<evidence type="ECO:0000259" key="2">
    <source>
        <dbReference type="PROSITE" id="PS50937"/>
    </source>
</evidence>
<dbReference type="SUPFAM" id="SSF46955">
    <property type="entry name" value="Putative DNA-binding domain"/>
    <property type="match status" value="1"/>
</dbReference>
<dbReference type="Gene3D" id="1.10.1660.10">
    <property type="match status" value="1"/>
</dbReference>
<dbReference type="GO" id="GO:0003700">
    <property type="term" value="F:DNA-binding transcription factor activity"/>
    <property type="evidence" value="ECO:0007669"/>
    <property type="project" value="InterPro"/>
</dbReference>
<dbReference type="RefSeq" id="WP_090133867.1">
    <property type="nucleotide sequence ID" value="NZ_FOLY01000004.1"/>
</dbReference>
<dbReference type="PANTHER" id="PTHR30204">
    <property type="entry name" value="REDOX-CYCLING DRUG-SENSING TRANSCRIPTIONAL ACTIVATOR SOXR"/>
    <property type="match status" value="1"/>
</dbReference>
<dbReference type="PROSITE" id="PS00552">
    <property type="entry name" value="HTH_MERR_1"/>
    <property type="match status" value="1"/>
</dbReference>
<dbReference type="PROSITE" id="PS50937">
    <property type="entry name" value="HTH_MERR_2"/>
    <property type="match status" value="1"/>
</dbReference>
<dbReference type="GO" id="GO:0045893">
    <property type="term" value="P:positive regulation of DNA-templated transcription"/>
    <property type="evidence" value="ECO:0007669"/>
    <property type="project" value="InterPro"/>
</dbReference>
<dbReference type="NCBIfam" id="TIGR02047">
    <property type="entry name" value="CadR-PbrR"/>
    <property type="match status" value="1"/>
</dbReference>
<proteinExistence type="predicted"/>
<dbReference type="Pfam" id="PF13411">
    <property type="entry name" value="MerR_1"/>
    <property type="match status" value="1"/>
</dbReference>
<evidence type="ECO:0000313" key="3">
    <source>
        <dbReference type="EMBL" id="SFC64375.1"/>
    </source>
</evidence>
<reference evidence="4" key="1">
    <citation type="submission" date="2016-10" db="EMBL/GenBank/DDBJ databases">
        <authorList>
            <person name="Varghese N."/>
            <person name="Submissions S."/>
        </authorList>
    </citation>
    <scope>NUCLEOTIDE SEQUENCE [LARGE SCALE GENOMIC DNA]</scope>
    <source>
        <strain evidence="4">DSM 23439</strain>
    </source>
</reference>
<dbReference type="CDD" id="cd04784">
    <property type="entry name" value="HTH_CadR-PbrR"/>
    <property type="match status" value="1"/>
</dbReference>
<dbReference type="InterPro" id="IPR009061">
    <property type="entry name" value="DNA-bd_dom_put_sf"/>
</dbReference>
<accession>A0A1I1KUT5</accession>
<dbReference type="STRING" id="402385.SAMN05421848_2190"/>
<dbReference type="GO" id="GO:0003677">
    <property type="term" value="F:DNA binding"/>
    <property type="evidence" value="ECO:0007669"/>
    <property type="project" value="UniProtKB-KW"/>
</dbReference>
<evidence type="ECO:0000313" key="4">
    <source>
        <dbReference type="Proteomes" id="UP000199046"/>
    </source>
</evidence>
<feature type="domain" description="HTH merR-type" evidence="2">
    <location>
        <begin position="1"/>
        <end position="69"/>
    </location>
</feature>
<dbReference type="Proteomes" id="UP000199046">
    <property type="component" value="Unassembled WGS sequence"/>
</dbReference>
<evidence type="ECO:0000256" key="1">
    <source>
        <dbReference type="ARBA" id="ARBA00023125"/>
    </source>
</evidence>
<gene>
    <name evidence="3" type="ORF">SAMN05421848_2190</name>
</gene>
<keyword evidence="1" id="KW-0238">DNA-binding</keyword>
<protein>
    <submittedName>
        <fullName evidence="3">Transcriptional regulator, MerR family</fullName>
    </submittedName>
</protein>
<dbReference type="SMART" id="SM00422">
    <property type="entry name" value="HTH_MERR"/>
    <property type="match status" value="1"/>
</dbReference>